<name>A0A542ZDK3_9ACTN</name>
<dbReference type="InterPro" id="IPR052974">
    <property type="entry name" value="GH79_Enzymes"/>
</dbReference>
<feature type="compositionally biased region" description="Pro residues" evidence="1">
    <location>
        <begin position="33"/>
        <end position="42"/>
    </location>
</feature>
<evidence type="ECO:0000256" key="1">
    <source>
        <dbReference type="SAM" id="MobiDB-lite"/>
    </source>
</evidence>
<sequence>MSFPACSRARRFLTVVAALVVTSTATACGVITPDPPSTPSPTPTSASPTPSPTPEPPELEDHAPGLGPEAEDFEVDATGKGKPVTVSVGKNTKATWRSTNVGLSFEASDLADPRWEPGESSLDLLIGSLDEPSLRFGGNSVDRRVWWTSSGEKAPSWAKATVTPKDLERVGRFLDEVDATVTLVLPLGHVDPDRAADMAAHARKAWGERLIAVAFGNEPNGYHHPNQPELQLRDAGYGPSDWVGEARRVQKAVEKETPGLGVMGPGAYDAQWWRAFGDADLPGTVAMTQHWYPLWSCPDRKSGGDRRFAPTVENMTSTAVHQKASATFTKAKKVASSYDLPLFVDETGPTSCPGTNETSRTLAQGLWAVDYTFNGARHGVQRMNMHSALQPCKGGPPMSVVCDRERKEPSEDLKGRSNYLALLFAGQVPEGTMKQVKVTGSSKVFAYAVDHEDGTDLVVVNMDKPGRPRPLDLNGLGDGTIQGSLLTGEDLGSRSVDMTPLSPATEMPDVIDGGSALLIRVTAGR</sequence>
<dbReference type="EMBL" id="VFOR01000002">
    <property type="protein sequence ID" value="TQL58340.1"/>
    <property type="molecule type" value="Genomic_DNA"/>
</dbReference>
<feature type="chain" id="PRO_5022176146" description="Glycosyl hydrolase family 79" evidence="2">
    <location>
        <begin position="28"/>
        <end position="525"/>
    </location>
</feature>
<dbReference type="Proteomes" id="UP000316196">
    <property type="component" value="Unassembled WGS sequence"/>
</dbReference>
<dbReference type="InterPro" id="IPR013780">
    <property type="entry name" value="Glyco_hydro_b"/>
</dbReference>
<keyword evidence="2" id="KW-0732">Signal</keyword>
<dbReference type="InterPro" id="IPR017853">
    <property type="entry name" value="GH"/>
</dbReference>
<dbReference type="Gene3D" id="2.60.40.1180">
    <property type="entry name" value="Golgi alpha-mannosidase II"/>
    <property type="match status" value="1"/>
</dbReference>
<dbReference type="AlphaFoldDB" id="A0A542ZDK3"/>
<proteinExistence type="predicted"/>
<organism evidence="3 4">
    <name type="scientific">Propioniferax innocua</name>
    <dbReference type="NCBI Taxonomy" id="1753"/>
    <lineage>
        <taxon>Bacteria</taxon>
        <taxon>Bacillati</taxon>
        <taxon>Actinomycetota</taxon>
        <taxon>Actinomycetes</taxon>
        <taxon>Propionibacteriales</taxon>
        <taxon>Propionibacteriaceae</taxon>
        <taxon>Propioniferax</taxon>
    </lineage>
</organism>
<dbReference type="SUPFAM" id="SSF51445">
    <property type="entry name" value="(Trans)glycosidases"/>
    <property type="match status" value="1"/>
</dbReference>
<evidence type="ECO:0008006" key="5">
    <source>
        <dbReference type="Google" id="ProtNLM"/>
    </source>
</evidence>
<evidence type="ECO:0000313" key="4">
    <source>
        <dbReference type="Proteomes" id="UP000316196"/>
    </source>
</evidence>
<dbReference type="PANTHER" id="PTHR36183:SF2">
    <property type="entry name" value="BETA-GLUCURONIDASE C-TERMINAL DOMAIN-CONTAINING PROTEIN"/>
    <property type="match status" value="1"/>
</dbReference>
<feature type="signal peptide" evidence="2">
    <location>
        <begin position="1"/>
        <end position="27"/>
    </location>
</feature>
<feature type="region of interest" description="Disordered" evidence="1">
    <location>
        <begin position="28"/>
        <end position="86"/>
    </location>
</feature>
<reference evidence="3 4" key="1">
    <citation type="submission" date="2019-06" db="EMBL/GenBank/DDBJ databases">
        <title>Sequencing the genomes of 1000 actinobacteria strains.</title>
        <authorList>
            <person name="Klenk H.-P."/>
        </authorList>
    </citation>
    <scope>NUCLEOTIDE SEQUENCE [LARGE SCALE GENOMIC DNA]</scope>
    <source>
        <strain evidence="3 4">DSM 8251</strain>
    </source>
</reference>
<evidence type="ECO:0000313" key="3">
    <source>
        <dbReference type="EMBL" id="TQL58340.1"/>
    </source>
</evidence>
<dbReference type="PANTHER" id="PTHR36183">
    <property type="entry name" value="BETA-GLUCURONIDASE"/>
    <property type="match status" value="1"/>
</dbReference>
<dbReference type="Gene3D" id="3.20.20.80">
    <property type="entry name" value="Glycosidases"/>
    <property type="match status" value="1"/>
</dbReference>
<evidence type="ECO:0000256" key="2">
    <source>
        <dbReference type="SAM" id="SignalP"/>
    </source>
</evidence>
<accession>A0A542ZDK3</accession>
<comment type="caution">
    <text evidence="3">The sequence shown here is derived from an EMBL/GenBank/DDBJ whole genome shotgun (WGS) entry which is preliminary data.</text>
</comment>
<protein>
    <recommendedName>
        <fullName evidence="5">Glycosyl hydrolase family 79</fullName>
    </recommendedName>
</protein>
<keyword evidence="4" id="KW-1185">Reference proteome</keyword>
<dbReference type="RefSeq" id="WP_142094140.1">
    <property type="nucleotide sequence ID" value="NZ_BAAAMD010000002.1"/>
</dbReference>
<dbReference type="OrthoDB" id="5166947at2"/>
<gene>
    <name evidence="3" type="ORF">FB460_2201</name>
</gene>